<evidence type="ECO:0000313" key="3">
    <source>
        <dbReference type="Proteomes" id="UP000289152"/>
    </source>
</evidence>
<comment type="caution">
    <text evidence="2">The sequence shown here is derived from an EMBL/GenBank/DDBJ whole genome shotgun (WGS) entry which is preliminary data.</text>
</comment>
<protein>
    <recommendedName>
        <fullName evidence="4">Myb-like domain-containing protein</fullName>
    </recommendedName>
</protein>
<reference evidence="2 3" key="1">
    <citation type="submission" date="2016-06" db="EMBL/GenBank/DDBJ databases">
        <title>Evolution of pathogenesis and genome organization in the Tremellales.</title>
        <authorList>
            <person name="Cuomo C."/>
            <person name="Litvintseva A."/>
            <person name="Heitman J."/>
            <person name="Chen Y."/>
            <person name="Sun S."/>
            <person name="Springer D."/>
            <person name="Dromer F."/>
            <person name="Young S."/>
            <person name="Zeng Q."/>
            <person name="Chapman S."/>
            <person name="Gujja S."/>
            <person name="Saif S."/>
            <person name="Birren B."/>
        </authorList>
    </citation>
    <scope>NUCLEOTIDE SEQUENCE [LARGE SCALE GENOMIC DNA]</scope>
    <source>
        <strain evidence="2 3">ATCC 28783</strain>
    </source>
</reference>
<dbReference type="Proteomes" id="UP000289152">
    <property type="component" value="Unassembled WGS sequence"/>
</dbReference>
<organism evidence="2 3">
    <name type="scientific">Tremella mesenterica</name>
    <name type="common">Jelly fungus</name>
    <dbReference type="NCBI Taxonomy" id="5217"/>
    <lineage>
        <taxon>Eukaryota</taxon>
        <taxon>Fungi</taxon>
        <taxon>Dikarya</taxon>
        <taxon>Basidiomycota</taxon>
        <taxon>Agaricomycotina</taxon>
        <taxon>Tremellomycetes</taxon>
        <taxon>Tremellales</taxon>
        <taxon>Tremellaceae</taxon>
        <taxon>Tremella</taxon>
    </lineage>
</organism>
<name>A0A4Q1BHT6_TREME</name>
<proteinExistence type="predicted"/>
<evidence type="ECO:0008006" key="4">
    <source>
        <dbReference type="Google" id="ProtNLM"/>
    </source>
</evidence>
<accession>A0A4Q1BHT6</accession>
<feature type="region of interest" description="Disordered" evidence="1">
    <location>
        <begin position="1"/>
        <end position="44"/>
    </location>
</feature>
<keyword evidence="3" id="KW-1185">Reference proteome</keyword>
<dbReference type="EMBL" id="SDIL01000075">
    <property type="protein sequence ID" value="RXK37188.1"/>
    <property type="molecule type" value="Genomic_DNA"/>
</dbReference>
<sequence length="82" mass="9253">MAPVTPVKREASNSSELDIKPPTPSPKKAKKSPRKSVMEGDKKMGAWSGEELKMLYEIMCPKKMGWTRMQDKIKKAIEDMGE</sequence>
<evidence type="ECO:0000256" key="1">
    <source>
        <dbReference type="SAM" id="MobiDB-lite"/>
    </source>
</evidence>
<dbReference type="OrthoDB" id="272624at2759"/>
<dbReference type="AlphaFoldDB" id="A0A4Q1BHT6"/>
<gene>
    <name evidence="2" type="ORF">M231_05557</name>
</gene>
<dbReference type="InParanoid" id="A0A4Q1BHT6"/>
<evidence type="ECO:0000313" key="2">
    <source>
        <dbReference type="EMBL" id="RXK37188.1"/>
    </source>
</evidence>